<dbReference type="eggNOG" id="COG1653">
    <property type="taxonomic scope" value="Bacteria"/>
</dbReference>
<protein>
    <submittedName>
        <fullName evidence="3">Extracellular solute-binding protein family 1</fullName>
    </submittedName>
</protein>
<feature type="transmembrane region" description="Helical" evidence="2">
    <location>
        <begin position="12"/>
        <end position="34"/>
    </location>
</feature>
<dbReference type="HOGENOM" id="CLU_552869_0_0_0"/>
<dbReference type="PROSITE" id="PS51257">
    <property type="entry name" value="PROKAR_LIPOPROTEIN"/>
    <property type="match status" value="1"/>
</dbReference>
<keyword evidence="4" id="KW-1185">Reference proteome</keyword>
<accession>D1CE31</accession>
<evidence type="ECO:0000256" key="1">
    <source>
        <dbReference type="SAM" id="MobiDB-lite"/>
    </source>
</evidence>
<dbReference type="KEGG" id="ttr:Tter_0265"/>
<dbReference type="PANTHER" id="PTHR43649">
    <property type="entry name" value="ARABINOSE-BINDING PROTEIN-RELATED"/>
    <property type="match status" value="1"/>
</dbReference>
<feature type="region of interest" description="Disordered" evidence="1">
    <location>
        <begin position="37"/>
        <end position="56"/>
    </location>
</feature>
<dbReference type="Pfam" id="PF13416">
    <property type="entry name" value="SBP_bac_8"/>
    <property type="match status" value="1"/>
</dbReference>
<evidence type="ECO:0000313" key="4">
    <source>
        <dbReference type="Proteomes" id="UP000000323"/>
    </source>
</evidence>
<keyword evidence="2" id="KW-0472">Membrane</keyword>
<evidence type="ECO:0000256" key="2">
    <source>
        <dbReference type="SAM" id="Phobius"/>
    </source>
</evidence>
<gene>
    <name evidence="3" type="ordered locus">Tter_0265</name>
</gene>
<dbReference type="EMBL" id="CP001825">
    <property type="protein sequence ID" value="ACZ41187.1"/>
    <property type="molecule type" value="Genomic_DNA"/>
</dbReference>
<dbReference type="InterPro" id="IPR006059">
    <property type="entry name" value="SBP"/>
</dbReference>
<organism evidence="3 4">
    <name type="scientific">Thermobaculum terrenum (strain ATCC BAA-798 / CCMEE 7001 / YNP1)</name>
    <dbReference type="NCBI Taxonomy" id="525904"/>
    <lineage>
        <taxon>Bacteria</taxon>
        <taxon>Bacillati</taxon>
        <taxon>Chloroflexota</taxon>
        <taxon>Chloroflexia</taxon>
        <taxon>Candidatus Thermobaculales</taxon>
        <taxon>Candidatus Thermobaculaceae</taxon>
        <taxon>Thermobaculum</taxon>
    </lineage>
</organism>
<reference evidence="4" key="1">
    <citation type="journal article" date="2010" name="Stand. Genomic Sci.">
        <title>Complete genome sequence of 'Thermobaculum terrenum' type strain (YNP1).</title>
        <authorList>
            <person name="Kiss H."/>
            <person name="Cleland D."/>
            <person name="Lapidus A."/>
            <person name="Lucas S."/>
            <person name="Glavina Del Rio T."/>
            <person name="Nolan M."/>
            <person name="Tice H."/>
            <person name="Han C."/>
            <person name="Goodwin L."/>
            <person name="Pitluck S."/>
            <person name="Liolios K."/>
            <person name="Ivanova N."/>
            <person name="Mavromatis K."/>
            <person name="Ovchinnikova G."/>
            <person name="Pati A."/>
            <person name="Chen A."/>
            <person name="Palaniappan K."/>
            <person name="Land M."/>
            <person name="Hauser L."/>
            <person name="Chang Y."/>
            <person name="Jeffries C."/>
            <person name="Lu M."/>
            <person name="Brettin T."/>
            <person name="Detter J."/>
            <person name="Goker M."/>
            <person name="Tindall B."/>
            <person name="Beck B."/>
            <person name="McDermott T."/>
            <person name="Woyke T."/>
            <person name="Bristow J."/>
            <person name="Eisen J."/>
            <person name="Markowitz V."/>
            <person name="Hugenholtz P."/>
            <person name="Kyrpides N."/>
            <person name="Klenk H."/>
            <person name="Cheng J."/>
        </authorList>
    </citation>
    <scope>NUCLEOTIDE SEQUENCE [LARGE SCALE GENOMIC DNA]</scope>
    <source>
        <strain evidence="4">ATCC BAA-798 / YNP1</strain>
    </source>
</reference>
<keyword evidence="2" id="KW-0812">Transmembrane</keyword>
<dbReference type="Proteomes" id="UP000000323">
    <property type="component" value="Chromosome 1"/>
</dbReference>
<dbReference type="RefSeq" id="WP_012874222.1">
    <property type="nucleotide sequence ID" value="NC_013525.1"/>
</dbReference>
<dbReference type="AlphaFoldDB" id="D1CE31"/>
<evidence type="ECO:0000313" key="3">
    <source>
        <dbReference type="EMBL" id="ACZ41187.1"/>
    </source>
</evidence>
<keyword evidence="2" id="KW-1133">Transmembrane helix</keyword>
<dbReference type="STRING" id="525904.Tter_0265"/>
<dbReference type="InterPro" id="IPR050490">
    <property type="entry name" value="Bact_solute-bd_prot1"/>
</dbReference>
<dbReference type="Gene3D" id="3.40.190.10">
    <property type="entry name" value="Periplasmic binding protein-like II"/>
    <property type="match status" value="1"/>
</dbReference>
<dbReference type="PANTHER" id="PTHR43649:SF12">
    <property type="entry name" value="DIACETYLCHITOBIOSE BINDING PROTEIN DASA"/>
    <property type="match status" value="1"/>
</dbReference>
<name>D1CE31_THET1</name>
<sequence>MPKLTNWYTKYKFPVLFVYLMIVALIIAACGGGAGSNTPTASQPAASTGEMGASNTPVPTIVATPPAIARQATGVPDIQCKPDQKQLVWMVRNGPVENQWEANIVRPEFQKAHPEICLKILSINQDDIAVKRQAMIAAGEPLHVWSPNWGGDGFASDRIRGLIADLTPLIQRDNFDLSVFDPNVLKIYQIDGKTWALPFLTTGSFVYYNKELFDKAGVPYPPTSWDDTSWTWDKFIATAKKLTKNTNNLNKAQFGAANGLWPPVDAIGALWGYWIIPDEAQQTGFSDGVQVVNDRTIKAFQAMHDLVYKDKVAPNNAAVSALTQLGGVFESGRVAMFMTGGWGHWSYHPLIDDPNGFCWGAAPLPMGTPDAKRRAVLFTDPWVITANLSPEEQDLAWTFIKFLVSEDQARKYMEATGTPPTQTKLMQEYYKQFSKCMKPEDMKEVFEGAFSHGRESSNHLLVKFDELNQIWDNGLATFWNNPNAKAEDVLKKIEPQFNSALKRIKAEEGQ</sequence>
<dbReference type="OrthoDB" id="9782846at2"/>
<feature type="compositionally biased region" description="Polar residues" evidence="1">
    <location>
        <begin position="37"/>
        <end position="46"/>
    </location>
</feature>
<dbReference type="SUPFAM" id="SSF53850">
    <property type="entry name" value="Periplasmic binding protein-like II"/>
    <property type="match status" value="1"/>
</dbReference>
<proteinExistence type="predicted"/>